<dbReference type="RefSeq" id="WP_145977095.1">
    <property type="nucleotide sequence ID" value="NZ_CYSR01000037.1"/>
</dbReference>
<evidence type="ECO:0000313" key="1">
    <source>
        <dbReference type="EMBL" id="CUI01875.1"/>
    </source>
</evidence>
<gene>
    <name evidence="1" type="ORF">PHA8399_04024</name>
</gene>
<dbReference type="EMBL" id="CYSR01000037">
    <property type="protein sequence ID" value="CUI01875.1"/>
    <property type="molecule type" value="Genomic_DNA"/>
</dbReference>
<dbReference type="InterPro" id="IPR011990">
    <property type="entry name" value="TPR-like_helical_dom_sf"/>
</dbReference>
<name>A0A0P1HPL9_9RHOB</name>
<dbReference type="Proteomes" id="UP000051326">
    <property type="component" value="Unassembled WGS sequence"/>
</dbReference>
<accession>A0A0P1HPL9</accession>
<reference evidence="1 2" key="1">
    <citation type="submission" date="2015-09" db="EMBL/GenBank/DDBJ databases">
        <authorList>
            <consortium name="Swine Surveillance"/>
        </authorList>
    </citation>
    <scope>NUCLEOTIDE SEQUENCE [LARGE SCALE GENOMIC DNA]</scope>
    <source>
        <strain evidence="1 2">CECT 8399</strain>
    </source>
</reference>
<dbReference type="InterPro" id="IPR027417">
    <property type="entry name" value="P-loop_NTPase"/>
</dbReference>
<organism evidence="1 2">
    <name type="scientific">Leisingera aquaemixtae</name>
    <dbReference type="NCBI Taxonomy" id="1396826"/>
    <lineage>
        <taxon>Bacteria</taxon>
        <taxon>Pseudomonadati</taxon>
        <taxon>Pseudomonadota</taxon>
        <taxon>Alphaproteobacteria</taxon>
        <taxon>Rhodobacterales</taxon>
        <taxon>Roseobacteraceae</taxon>
        <taxon>Leisingera</taxon>
    </lineage>
</organism>
<dbReference type="SUPFAM" id="SSF48452">
    <property type="entry name" value="TPR-like"/>
    <property type="match status" value="1"/>
</dbReference>
<evidence type="ECO:0000313" key="2">
    <source>
        <dbReference type="Proteomes" id="UP000051326"/>
    </source>
</evidence>
<dbReference type="AlphaFoldDB" id="A0A0P1HPL9"/>
<protein>
    <submittedName>
        <fullName evidence="1">Putative ATPase</fullName>
    </submittedName>
</protein>
<sequence length="777" mass="86946">MRLLEQEEFESLIPDGVDVRPFVARQVRSFLNSKHYDGLETEVEKAEAFLRRVEGKKYANKILQRNVSGRSAPPDRSAPYWSMLKNWGRSEPRGEEDFARATLYYLLRDVGPPFYFIEVAKKVWDPRDLTFQKLFYAKFHDGPNAPRFKELCQRYYAKNDVIRRAFKEIWDGPYLGPPPVVRLGPISVSLGYQDGLDRLLVDDLPDQQPVKDGMVDVFGALSWRTRLSDLHGRQAEFDSLLDWALEQDDPSSARPKIALVSGPGGSGKSRLVADVVTTLVDQHGWTGGQIPSGDVNGRIFECDGMGAALIIDYPEARTDFVTEVLASVNYSHESGHPIRIILVSRENLEAWAEILNAPNPFWITEVPLGREPHISLPDALKISDDVVERLSAELMVKTPEITNREYWLVQNASHRLPLMILAASVHAVLDQKNAFSLKGKDVLLALAKIERSRVRSYSSRNFQDEKVLEKLLSLALFTDNGLNDRTIFDLGEYGLSSSMNGLELLEASQSTPFWRRASHEFDNGIVRLEPDIFATAFLYLVLGLQNRSDEMSVWLARTSPNFGIGFNALLSRTSFDLGYLDANASRNLEALAISMLTHCQDFTIQLLAARNSKSSLFSSEYSIALYKRQLSTTAEAAELVSIANNLALELHQFGELEEAQQVSGDAVILQEAILKEDPENELELFATVLETHSNIIADLGHLEDAITNGEIVAGIFENLLDSGQIKFAPRLAQAYHNLSVYLAKLKHYPEAMHYSALANELAGAEDSGVLPETIAFI</sequence>
<dbReference type="STRING" id="1396826.PHA8399_04024"/>
<dbReference type="SUPFAM" id="SSF52540">
    <property type="entry name" value="P-loop containing nucleoside triphosphate hydrolases"/>
    <property type="match status" value="1"/>
</dbReference>
<dbReference type="Gene3D" id="1.25.40.10">
    <property type="entry name" value="Tetratricopeptide repeat domain"/>
    <property type="match status" value="1"/>
</dbReference>
<proteinExistence type="predicted"/>